<sequence length="135" mass="14266">MRNFPKLLTVAVVALAAVIAPTTAAHADANGCTQLGSWITDSVCIAVVGKGQYVKTATAKLLAPIGKPCNTKLYITFFDLKQTKYSQSISASDSKCQSARFHTQSYYATMRVGRVCAAVSINGAMKLGACVSIVK</sequence>
<accession>A0A2T0MZW9</accession>
<evidence type="ECO:0000256" key="1">
    <source>
        <dbReference type="SAM" id="SignalP"/>
    </source>
</evidence>
<protein>
    <submittedName>
        <fullName evidence="2">Uncharacterized protein</fullName>
    </submittedName>
</protein>
<feature type="chain" id="PRO_5015786322" evidence="1">
    <location>
        <begin position="28"/>
        <end position="135"/>
    </location>
</feature>
<dbReference type="EMBL" id="PVNG01000008">
    <property type="protein sequence ID" value="PRX64935.1"/>
    <property type="molecule type" value="Genomic_DNA"/>
</dbReference>
<evidence type="ECO:0000313" key="3">
    <source>
        <dbReference type="Proteomes" id="UP000238312"/>
    </source>
</evidence>
<reference evidence="2 3" key="1">
    <citation type="submission" date="2018-03" db="EMBL/GenBank/DDBJ databases">
        <title>Genomic Encyclopedia of Type Strains, Phase III (KMG-III): the genomes of soil and plant-associated and newly described type strains.</title>
        <authorList>
            <person name="Whitman W."/>
        </authorList>
    </citation>
    <scope>NUCLEOTIDE SEQUENCE [LARGE SCALE GENOMIC DNA]</scope>
    <source>
        <strain evidence="2 3">CGMCC 4.7104</strain>
    </source>
</reference>
<name>A0A2T0MZW9_9ACTN</name>
<dbReference type="AlphaFoldDB" id="A0A2T0MZW9"/>
<organism evidence="2 3">
    <name type="scientific">Nonomuraea fuscirosea</name>
    <dbReference type="NCBI Taxonomy" id="1291556"/>
    <lineage>
        <taxon>Bacteria</taxon>
        <taxon>Bacillati</taxon>
        <taxon>Actinomycetota</taxon>
        <taxon>Actinomycetes</taxon>
        <taxon>Streptosporangiales</taxon>
        <taxon>Streptosporangiaceae</taxon>
        <taxon>Nonomuraea</taxon>
    </lineage>
</organism>
<feature type="signal peptide" evidence="1">
    <location>
        <begin position="1"/>
        <end position="27"/>
    </location>
</feature>
<gene>
    <name evidence="2" type="ORF">B0I32_108296</name>
</gene>
<evidence type="ECO:0000313" key="2">
    <source>
        <dbReference type="EMBL" id="PRX64935.1"/>
    </source>
</evidence>
<keyword evidence="3" id="KW-1185">Reference proteome</keyword>
<comment type="caution">
    <text evidence="2">The sequence shown here is derived from an EMBL/GenBank/DDBJ whole genome shotgun (WGS) entry which is preliminary data.</text>
</comment>
<dbReference type="Proteomes" id="UP000238312">
    <property type="component" value="Unassembled WGS sequence"/>
</dbReference>
<dbReference type="RefSeq" id="WP_106241691.1">
    <property type="nucleotide sequence ID" value="NZ_PVNG01000008.1"/>
</dbReference>
<proteinExistence type="predicted"/>
<keyword evidence="1" id="KW-0732">Signal</keyword>